<evidence type="ECO:0000313" key="11">
    <source>
        <dbReference type="EMBL" id="MBC8533175.1"/>
    </source>
</evidence>
<feature type="transmembrane region" description="Helical" evidence="9">
    <location>
        <begin position="252"/>
        <end position="272"/>
    </location>
</feature>
<dbReference type="AlphaFoldDB" id="A0A926DA47"/>
<dbReference type="PANTHER" id="PTHR30081:SF8">
    <property type="entry name" value="PROTEIN TRANSLOCASE SUBUNIT SECF"/>
    <property type="match status" value="1"/>
</dbReference>
<keyword evidence="5 9" id="KW-0653">Protein transport</keyword>
<evidence type="ECO:0000256" key="8">
    <source>
        <dbReference type="ARBA" id="ARBA00023136"/>
    </source>
</evidence>
<evidence type="ECO:0000256" key="9">
    <source>
        <dbReference type="HAMAP-Rule" id="MF_01464"/>
    </source>
</evidence>
<feature type="transmembrane region" description="Helical" evidence="9">
    <location>
        <begin position="284"/>
        <end position="306"/>
    </location>
</feature>
<dbReference type="Gene3D" id="1.20.1640.10">
    <property type="entry name" value="Multidrug efflux transporter AcrB transmembrane domain"/>
    <property type="match status" value="1"/>
</dbReference>
<dbReference type="GO" id="GO:0043952">
    <property type="term" value="P:protein transport by the Sec complex"/>
    <property type="evidence" value="ECO:0007669"/>
    <property type="project" value="UniProtKB-UniRule"/>
</dbReference>
<feature type="transmembrane region" description="Helical" evidence="9">
    <location>
        <begin position="15"/>
        <end position="33"/>
    </location>
</feature>
<protein>
    <recommendedName>
        <fullName evidence="9">Protein-export membrane protein SecF</fullName>
    </recommendedName>
</protein>
<dbReference type="HAMAP" id="MF_01464_B">
    <property type="entry name" value="SecF_B"/>
    <property type="match status" value="1"/>
</dbReference>
<comment type="subcellular location">
    <subcellularLocation>
        <location evidence="1 9">Cell membrane</location>
        <topology evidence="1 9">Multi-pass membrane protein</topology>
    </subcellularLocation>
</comment>
<evidence type="ECO:0000256" key="5">
    <source>
        <dbReference type="ARBA" id="ARBA00022927"/>
    </source>
</evidence>
<evidence type="ECO:0000256" key="2">
    <source>
        <dbReference type="ARBA" id="ARBA00022448"/>
    </source>
</evidence>
<dbReference type="RefSeq" id="WP_249318524.1">
    <property type="nucleotide sequence ID" value="NZ_JACRSN010000004.1"/>
</dbReference>
<evidence type="ECO:0000256" key="3">
    <source>
        <dbReference type="ARBA" id="ARBA00022475"/>
    </source>
</evidence>
<feature type="transmembrane region" description="Helical" evidence="9">
    <location>
        <begin position="140"/>
        <end position="161"/>
    </location>
</feature>
<evidence type="ECO:0000256" key="1">
    <source>
        <dbReference type="ARBA" id="ARBA00004651"/>
    </source>
</evidence>
<feature type="domain" description="Protein export membrane protein SecD/SecF C-terminal" evidence="10">
    <location>
        <begin position="123"/>
        <end position="307"/>
    </location>
</feature>
<keyword evidence="12" id="KW-1185">Reference proteome</keyword>
<dbReference type="SUPFAM" id="SSF82866">
    <property type="entry name" value="Multidrug efflux transporter AcrB transmembrane domain"/>
    <property type="match status" value="1"/>
</dbReference>
<dbReference type="PANTHER" id="PTHR30081">
    <property type="entry name" value="PROTEIN-EXPORT MEMBRANE PROTEIN SEC"/>
    <property type="match status" value="1"/>
</dbReference>
<accession>A0A926DA47</accession>
<keyword evidence="2 9" id="KW-0813">Transport</keyword>
<sequence>MKQFHIRFFENRKKYYLISLAIILIGLIVNVIFGTQMDIQFTGGAVIKYSFTGEVNQDEIASIVSDATGKNTVSVVINENVKTADGTEGLKNATVSFGGTDSISLEEQSAVMEKLNAAYPDAGFEVVSSNSVNPVMGKSFFLKCLIAVLIAAVLLIVYIALRFRKIGGAASGVMAIVALLHDVVIVYFTFVIFRIPLNDNFIAVILTILGYSLNDTIVVYDRIRENRRLLGPKVEYSVLLNTSINQTLTRSIYTSLATFISVAVVFVVGMIYDLSSITTFALPMMVGVVAGCFSSVCIAGPLYTAWQYHKKNKAEKAA</sequence>
<name>A0A926DA47_9FIRM</name>
<feature type="transmembrane region" description="Helical" evidence="9">
    <location>
        <begin position="173"/>
        <end position="195"/>
    </location>
</feature>
<comment type="subunit">
    <text evidence="9">Forms a complex with SecD. Part of the essential Sec protein translocation apparatus which comprises SecA, SecYEG and auxiliary proteins SecDF. Other proteins may also be involved.</text>
</comment>
<evidence type="ECO:0000259" key="10">
    <source>
        <dbReference type="Pfam" id="PF02355"/>
    </source>
</evidence>
<dbReference type="InterPro" id="IPR005665">
    <property type="entry name" value="SecF_bac"/>
</dbReference>
<dbReference type="GO" id="GO:0065002">
    <property type="term" value="P:intracellular protein transmembrane transport"/>
    <property type="evidence" value="ECO:0007669"/>
    <property type="project" value="UniProtKB-UniRule"/>
</dbReference>
<comment type="function">
    <text evidence="9">Part of the Sec protein translocase complex. Interacts with the SecYEG preprotein conducting channel. SecDF uses the proton motive force (PMF) to complete protein translocation after the ATP-dependent function of SecA.</text>
</comment>
<keyword evidence="8 9" id="KW-0472">Membrane</keyword>
<organism evidence="11 12">
    <name type="scientific">Yeguia hominis</name>
    <dbReference type="NCBI Taxonomy" id="2763662"/>
    <lineage>
        <taxon>Bacteria</taxon>
        <taxon>Bacillati</taxon>
        <taxon>Bacillota</taxon>
        <taxon>Clostridia</taxon>
        <taxon>Eubacteriales</taxon>
        <taxon>Yeguiaceae</taxon>
        <taxon>Yeguia</taxon>
    </lineage>
</organism>
<evidence type="ECO:0000256" key="6">
    <source>
        <dbReference type="ARBA" id="ARBA00022989"/>
    </source>
</evidence>
<dbReference type="GO" id="GO:0005886">
    <property type="term" value="C:plasma membrane"/>
    <property type="evidence" value="ECO:0007669"/>
    <property type="project" value="UniProtKB-SubCell"/>
</dbReference>
<dbReference type="EMBL" id="JACRSN010000004">
    <property type="protein sequence ID" value="MBC8533175.1"/>
    <property type="molecule type" value="Genomic_DNA"/>
</dbReference>
<comment type="similarity">
    <text evidence="9">Belongs to the SecD/SecF family. SecF subfamily.</text>
</comment>
<keyword evidence="4 9" id="KW-0812">Transmembrane</keyword>
<dbReference type="InterPro" id="IPR048634">
    <property type="entry name" value="SecD_SecF_C"/>
</dbReference>
<dbReference type="NCBIfam" id="TIGR00966">
    <property type="entry name" value="transloc_SecF"/>
    <property type="match status" value="1"/>
</dbReference>
<reference evidence="11" key="1">
    <citation type="submission" date="2020-08" db="EMBL/GenBank/DDBJ databases">
        <title>Genome public.</title>
        <authorList>
            <person name="Liu C."/>
            <person name="Sun Q."/>
        </authorList>
    </citation>
    <scope>NUCLEOTIDE SEQUENCE</scope>
    <source>
        <strain evidence="11">NSJ-40</strain>
    </source>
</reference>
<dbReference type="Proteomes" id="UP000651482">
    <property type="component" value="Unassembled WGS sequence"/>
</dbReference>
<dbReference type="Pfam" id="PF02355">
    <property type="entry name" value="SecD_SecF_C"/>
    <property type="match status" value="1"/>
</dbReference>
<dbReference type="GO" id="GO:0006605">
    <property type="term" value="P:protein targeting"/>
    <property type="evidence" value="ECO:0007669"/>
    <property type="project" value="UniProtKB-UniRule"/>
</dbReference>
<evidence type="ECO:0000256" key="7">
    <source>
        <dbReference type="ARBA" id="ARBA00023010"/>
    </source>
</evidence>
<keyword evidence="3 9" id="KW-1003">Cell membrane</keyword>
<dbReference type="GO" id="GO:0015450">
    <property type="term" value="F:protein-transporting ATPase activity"/>
    <property type="evidence" value="ECO:0007669"/>
    <property type="project" value="InterPro"/>
</dbReference>
<keyword evidence="6 9" id="KW-1133">Transmembrane helix</keyword>
<evidence type="ECO:0000313" key="12">
    <source>
        <dbReference type="Proteomes" id="UP000651482"/>
    </source>
</evidence>
<dbReference type="PRINTS" id="PR01755">
    <property type="entry name" value="SECFTRNLCASE"/>
</dbReference>
<dbReference type="InterPro" id="IPR022813">
    <property type="entry name" value="SecD/SecF_arch_bac"/>
</dbReference>
<comment type="caution">
    <text evidence="11">The sequence shown here is derived from an EMBL/GenBank/DDBJ whole genome shotgun (WGS) entry which is preliminary data.</text>
</comment>
<proteinExistence type="inferred from homology"/>
<gene>
    <name evidence="9 11" type="primary">secF</name>
    <name evidence="11" type="ORF">IAG03_03980</name>
</gene>
<keyword evidence="7 9" id="KW-0811">Translocation</keyword>
<evidence type="ECO:0000256" key="4">
    <source>
        <dbReference type="ARBA" id="ARBA00022692"/>
    </source>
</evidence>
<dbReference type="InterPro" id="IPR022645">
    <property type="entry name" value="SecD/SecF_bac"/>
</dbReference>
<feature type="transmembrane region" description="Helical" evidence="9">
    <location>
        <begin position="201"/>
        <end position="220"/>
    </location>
</feature>